<dbReference type="RefSeq" id="XP_016208725.1">
    <property type="nucleotide sequence ID" value="XM_016363437.1"/>
</dbReference>
<reference evidence="2 3" key="1">
    <citation type="submission" date="2015-01" db="EMBL/GenBank/DDBJ databases">
        <title>The Genome Sequence of Ochroconis gallopava CBS43764.</title>
        <authorList>
            <consortium name="The Broad Institute Genomics Platform"/>
            <person name="Cuomo C."/>
            <person name="de Hoog S."/>
            <person name="Gorbushina A."/>
            <person name="Stielow B."/>
            <person name="Teixiera M."/>
            <person name="Abouelleil A."/>
            <person name="Chapman S.B."/>
            <person name="Priest M."/>
            <person name="Young S.K."/>
            <person name="Wortman J."/>
            <person name="Nusbaum C."/>
            <person name="Birren B."/>
        </authorList>
    </citation>
    <scope>NUCLEOTIDE SEQUENCE [LARGE SCALE GENOMIC DNA]</scope>
    <source>
        <strain evidence="2 3">CBS 43764</strain>
    </source>
</reference>
<dbReference type="Proteomes" id="UP000053259">
    <property type="component" value="Unassembled WGS sequence"/>
</dbReference>
<protein>
    <submittedName>
        <fullName evidence="2">Uncharacterized protein</fullName>
    </submittedName>
</protein>
<dbReference type="PANTHER" id="PTHR37534:SF46">
    <property type="entry name" value="ZN(II)2CYS6 TRANSCRIPTION FACTOR (EUROFUNG)"/>
    <property type="match status" value="1"/>
</dbReference>
<gene>
    <name evidence="2" type="ORF">PV09_09383</name>
</gene>
<evidence type="ECO:0000313" key="2">
    <source>
        <dbReference type="EMBL" id="KIV98854.1"/>
    </source>
</evidence>
<dbReference type="PANTHER" id="PTHR37534">
    <property type="entry name" value="TRANSCRIPTIONAL ACTIVATOR PROTEIN UGA3"/>
    <property type="match status" value="1"/>
</dbReference>
<name>A0A0D1ZXQ1_9PEZI</name>
<dbReference type="EMBL" id="KN847593">
    <property type="protein sequence ID" value="KIV98855.1"/>
    <property type="molecule type" value="Genomic_DNA"/>
</dbReference>
<dbReference type="HOGENOM" id="CLU_438189_0_0_1"/>
<sequence length="624" mass="71651">MITTFPTNLVRKKNGTQQRKSAGKNIVRKKETATTRLIHYVLQNGQIEKQKSLAKAEPVEILDAEPPISLWQKQIEEAFIGSNGQLSALTAGLYEPLRHSPTATQDLPGRIIEHTLGLLSDSTKALLHRWLWYQLLIYCRNLIELAHYDQARIVDLLRPEIPNIGLDYLRRLCNGAYYFREYIFKGLIRNGYPTMEVDLRIAFGGPRPYWYGNLTKPKAEKLSAQLPVTGDIRKGLLHFDTSVMLSHVQKWLQIECSFSALSRAFSEPSTLSPILELIDPPETRFFHYFCSFVVPTRSFSKHSIYSNMITLSEDSSYLRFTIHAVGAWYLKHPLALHYHTRCIRNFRLALSNLTRSSDTLKPLLSTQILLLQLAVIDPVLYNQWCMMVEASGELLRRSIKYPDTLDLRVKLASHHVLANTIEKKENAFTNHRFLEDWEEKVEEINETVAMSPQLLNMYQTVTILSFGTDRNNYEESRQAAMSILNSVSTIKQTCSNTTLTSDERQILEDTAELYRLGLRVYLDCRFTGLRSDVEIQDDLHNIQTIFCSQPTDGHLYKSVHSLWALFHLSILLGKIEPLVNSVEQLSNRPATNIPPALKCIQEAWNNKLGWEEVCNVKRKRISLT</sequence>
<dbReference type="GeneID" id="27317356"/>
<dbReference type="EMBL" id="KN847593">
    <property type="protein sequence ID" value="KIV98854.1"/>
    <property type="molecule type" value="Genomic_DNA"/>
</dbReference>
<accession>A0A0D1ZXQ1</accession>
<keyword evidence="3" id="KW-1185">Reference proteome</keyword>
<dbReference type="AlphaFoldDB" id="A0A0D1ZXQ1"/>
<evidence type="ECO:0000256" key="1">
    <source>
        <dbReference type="ARBA" id="ARBA00023242"/>
    </source>
</evidence>
<dbReference type="RefSeq" id="XP_016208724.1">
    <property type="nucleotide sequence ID" value="XM_016363436.1"/>
</dbReference>
<dbReference type="OrthoDB" id="3597252at2759"/>
<dbReference type="VEuPathDB" id="FungiDB:PV09_09383"/>
<organism evidence="2 3">
    <name type="scientific">Verruconis gallopava</name>
    <dbReference type="NCBI Taxonomy" id="253628"/>
    <lineage>
        <taxon>Eukaryota</taxon>
        <taxon>Fungi</taxon>
        <taxon>Dikarya</taxon>
        <taxon>Ascomycota</taxon>
        <taxon>Pezizomycotina</taxon>
        <taxon>Dothideomycetes</taxon>
        <taxon>Pleosporomycetidae</taxon>
        <taxon>Venturiales</taxon>
        <taxon>Sympoventuriaceae</taxon>
        <taxon>Verruconis</taxon>
    </lineage>
</organism>
<keyword evidence="1" id="KW-0539">Nucleus</keyword>
<proteinExistence type="predicted"/>
<evidence type="ECO:0000313" key="3">
    <source>
        <dbReference type="Proteomes" id="UP000053259"/>
    </source>
</evidence>